<organism evidence="2 3">
    <name type="scientific">Polistes dominula</name>
    <name type="common">European paper wasp</name>
    <name type="synonym">Vespa dominula</name>
    <dbReference type="NCBI Taxonomy" id="743375"/>
    <lineage>
        <taxon>Eukaryota</taxon>
        <taxon>Metazoa</taxon>
        <taxon>Ecdysozoa</taxon>
        <taxon>Arthropoda</taxon>
        <taxon>Hexapoda</taxon>
        <taxon>Insecta</taxon>
        <taxon>Pterygota</taxon>
        <taxon>Neoptera</taxon>
        <taxon>Endopterygota</taxon>
        <taxon>Hymenoptera</taxon>
        <taxon>Apocrita</taxon>
        <taxon>Aculeata</taxon>
        <taxon>Vespoidea</taxon>
        <taxon>Vespidae</taxon>
        <taxon>Polistinae</taxon>
        <taxon>Polistini</taxon>
        <taxon>Polistes</taxon>
    </lineage>
</organism>
<dbReference type="RefSeq" id="XP_015188205.1">
    <property type="nucleotide sequence ID" value="XM_015332719.1"/>
</dbReference>
<dbReference type="InterPro" id="IPR001254">
    <property type="entry name" value="Trypsin_dom"/>
</dbReference>
<gene>
    <name evidence="3" type="primary">LOC107072633</name>
</gene>
<dbReference type="Gene3D" id="2.40.10.10">
    <property type="entry name" value="Trypsin-like serine proteases"/>
    <property type="match status" value="1"/>
</dbReference>
<dbReference type="Pfam" id="PF00089">
    <property type="entry name" value="Trypsin"/>
    <property type="match status" value="1"/>
</dbReference>
<dbReference type="SUPFAM" id="SSF50494">
    <property type="entry name" value="Trypsin-like serine proteases"/>
    <property type="match status" value="1"/>
</dbReference>
<dbReference type="PANTHER" id="PTHR24260">
    <property type="match status" value="1"/>
</dbReference>
<evidence type="ECO:0000313" key="2">
    <source>
        <dbReference type="Proteomes" id="UP000694924"/>
    </source>
</evidence>
<sequence>MNDNGSLLFYLQYDQRMPISMVVRESGYKIKLRIQILQSTNIAKVIISKLLIRNYAVEIAIMEIENPLVMLHWLVTACINDDLIESEFGVASRLSKTAKGSSSLVLQSATLPYVPLSQCKSSKNYVESENLIMMDKFCAGTSVCDGDSGEELVYRTGNLRVLRGIVSLSLGKILRAGTTICDNNSYSLYTNVSSHINWI</sequence>
<dbReference type="InterPro" id="IPR043504">
    <property type="entry name" value="Peptidase_S1_PA_chymotrypsin"/>
</dbReference>
<keyword evidence="2" id="KW-1185">Reference proteome</keyword>
<accession>A0ABM1J6W7</accession>
<dbReference type="Proteomes" id="UP000694924">
    <property type="component" value="Unplaced"/>
</dbReference>
<dbReference type="InterPro" id="IPR051333">
    <property type="entry name" value="CLIP_Serine_Protease"/>
</dbReference>
<feature type="domain" description="Peptidase S1" evidence="1">
    <location>
        <begin position="15"/>
        <end position="199"/>
    </location>
</feature>
<evidence type="ECO:0000313" key="3">
    <source>
        <dbReference type="RefSeq" id="XP_015188205.1"/>
    </source>
</evidence>
<dbReference type="SMART" id="SM00020">
    <property type="entry name" value="Tryp_SPc"/>
    <property type="match status" value="1"/>
</dbReference>
<dbReference type="GeneID" id="107072633"/>
<reference evidence="3" key="1">
    <citation type="submission" date="2025-08" db="UniProtKB">
        <authorList>
            <consortium name="RefSeq"/>
        </authorList>
    </citation>
    <scope>IDENTIFICATION</scope>
    <source>
        <tissue evidence="3">Whole body</tissue>
    </source>
</reference>
<evidence type="ECO:0000259" key="1">
    <source>
        <dbReference type="PROSITE" id="PS50240"/>
    </source>
</evidence>
<dbReference type="InterPro" id="IPR009003">
    <property type="entry name" value="Peptidase_S1_PA"/>
</dbReference>
<dbReference type="PROSITE" id="PS50240">
    <property type="entry name" value="TRYPSIN_DOM"/>
    <property type="match status" value="1"/>
</dbReference>
<protein>
    <submittedName>
        <fullName evidence="3">Coagulation factor X isoform 1-like</fullName>
    </submittedName>
</protein>
<proteinExistence type="predicted"/>
<dbReference type="PANTHER" id="PTHR24260:SF136">
    <property type="entry name" value="GH08193P-RELATED"/>
    <property type="match status" value="1"/>
</dbReference>
<name>A0ABM1J6W7_POLDO</name>